<dbReference type="InterPro" id="IPR029063">
    <property type="entry name" value="SAM-dependent_MTases_sf"/>
</dbReference>
<evidence type="ECO:0000313" key="5">
    <source>
        <dbReference type="EMBL" id="QJH94311.1"/>
    </source>
</evidence>
<keyword evidence="3" id="KW-0949">S-adenosyl-L-methionine</keyword>
<dbReference type="PANTHER" id="PTHR12829">
    <property type="entry name" value="N6-ADENOSINE-METHYLTRANSFERASE"/>
    <property type="match status" value="1"/>
</dbReference>
<dbReference type="PANTHER" id="PTHR12829:SF7">
    <property type="entry name" value="N6-ADENOSINE-METHYLTRANSFERASE CATALYTIC SUBUNIT"/>
    <property type="match status" value="1"/>
</dbReference>
<dbReference type="GO" id="GO:0003676">
    <property type="term" value="F:nucleic acid binding"/>
    <property type="evidence" value="ECO:0007669"/>
    <property type="project" value="InterPro"/>
</dbReference>
<dbReference type="GO" id="GO:0032259">
    <property type="term" value="P:methylation"/>
    <property type="evidence" value="ECO:0007669"/>
    <property type="project" value="UniProtKB-KW"/>
</dbReference>
<keyword evidence="2 4" id="KW-0808">Transferase</keyword>
<dbReference type="GO" id="GO:0001734">
    <property type="term" value="F:mRNA m(6)A methyltransferase activity"/>
    <property type="evidence" value="ECO:0007669"/>
    <property type="project" value="UniProtKB-ARBA"/>
</dbReference>
<accession>A0A6H1ZC84</accession>
<dbReference type="AlphaFoldDB" id="A0A6H1ZC84"/>
<dbReference type="Pfam" id="PF05063">
    <property type="entry name" value="MT-A70"/>
    <property type="match status" value="1"/>
</dbReference>
<dbReference type="PROSITE" id="PS51143">
    <property type="entry name" value="MT_A70"/>
    <property type="match status" value="1"/>
</dbReference>
<organism evidence="4">
    <name type="scientific">viral metagenome</name>
    <dbReference type="NCBI Taxonomy" id="1070528"/>
    <lineage>
        <taxon>unclassified sequences</taxon>
        <taxon>metagenomes</taxon>
        <taxon>organismal metagenomes</taxon>
    </lineage>
</organism>
<evidence type="ECO:0000256" key="2">
    <source>
        <dbReference type="ARBA" id="ARBA00022679"/>
    </source>
</evidence>
<evidence type="ECO:0000256" key="3">
    <source>
        <dbReference type="ARBA" id="ARBA00022691"/>
    </source>
</evidence>
<dbReference type="SUPFAM" id="SSF53335">
    <property type="entry name" value="S-adenosyl-L-methionine-dependent methyltransferases"/>
    <property type="match status" value="1"/>
</dbReference>
<name>A0A6H1ZC84_9ZZZZ</name>
<evidence type="ECO:0000256" key="1">
    <source>
        <dbReference type="ARBA" id="ARBA00022603"/>
    </source>
</evidence>
<keyword evidence="1 4" id="KW-0489">Methyltransferase</keyword>
<dbReference type="PROSITE" id="PS00092">
    <property type="entry name" value="N6_MTASE"/>
    <property type="match status" value="1"/>
</dbReference>
<dbReference type="InterPro" id="IPR007757">
    <property type="entry name" value="MT-A70-like"/>
</dbReference>
<reference evidence="4" key="1">
    <citation type="submission" date="2020-03" db="EMBL/GenBank/DDBJ databases">
        <title>The deep terrestrial virosphere.</title>
        <authorList>
            <person name="Holmfeldt K."/>
            <person name="Nilsson E."/>
            <person name="Simone D."/>
            <person name="Lopez-Fernandez M."/>
            <person name="Wu X."/>
            <person name="de Brujin I."/>
            <person name="Lundin D."/>
            <person name="Andersson A."/>
            <person name="Bertilsson S."/>
            <person name="Dopson M."/>
        </authorList>
    </citation>
    <scope>NUCLEOTIDE SEQUENCE</scope>
    <source>
        <strain evidence="4">TM448A00171</strain>
        <strain evidence="5">TM448B00200</strain>
    </source>
</reference>
<dbReference type="EMBL" id="MT144599">
    <property type="protein sequence ID" value="QJH94311.1"/>
    <property type="molecule type" value="Genomic_DNA"/>
</dbReference>
<dbReference type="EMBL" id="MT143984">
    <property type="protein sequence ID" value="QJA44987.1"/>
    <property type="molecule type" value="Genomic_DNA"/>
</dbReference>
<gene>
    <name evidence="4" type="ORF">TM448A00171_0006</name>
    <name evidence="5" type="ORF">TM448B00200_0018</name>
</gene>
<sequence>MPDFPNKKYQIIYADPPWDYEFGETLSRFVKNKYPLMTFEEICSLPVGSIAADNSILLMWATFPKLEWAIPVMKAWGFNYRTCAFVWIKANKKTNVRQTSFLPVDNLEAFTGMGYYTRSNAEICLLGKRGDALERKRHDIHQIVYEPIQEHSRKPAVVRKNIVKLFGDLSRIELFARQKTEGWDVWGNEV</sequence>
<evidence type="ECO:0000313" key="4">
    <source>
        <dbReference type="EMBL" id="QJA44987.1"/>
    </source>
</evidence>
<dbReference type="InterPro" id="IPR002052">
    <property type="entry name" value="DNA_methylase_N6_adenine_CS"/>
</dbReference>
<protein>
    <submittedName>
        <fullName evidence="4">Putative methyltransferase</fullName>
    </submittedName>
</protein>
<proteinExistence type="predicted"/>